<dbReference type="InterPro" id="IPR017970">
    <property type="entry name" value="Homeobox_CS"/>
</dbReference>
<organism evidence="8 9">
    <name type="scientific">Teratosphaeria nubilosa</name>
    <dbReference type="NCBI Taxonomy" id="161662"/>
    <lineage>
        <taxon>Eukaryota</taxon>
        <taxon>Fungi</taxon>
        <taxon>Dikarya</taxon>
        <taxon>Ascomycota</taxon>
        <taxon>Pezizomycotina</taxon>
        <taxon>Dothideomycetes</taxon>
        <taxon>Dothideomycetidae</taxon>
        <taxon>Mycosphaerellales</taxon>
        <taxon>Teratosphaeriaceae</taxon>
        <taxon>Teratosphaeria</taxon>
    </lineage>
</organism>
<feature type="compositionally biased region" description="Basic and acidic residues" evidence="6">
    <location>
        <begin position="62"/>
        <end position="71"/>
    </location>
</feature>
<evidence type="ECO:0000256" key="5">
    <source>
        <dbReference type="RuleBase" id="RU000682"/>
    </source>
</evidence>
<dbReference type="PANTHER" id="PTHR10742:SF414">
    <property type="entry name" value="CONTAINING AMINE OXIDASE, PUTATIVE (AFU_ORTHOLOGUE AFUA_3G12150)-RELATED"/>
    <property type="match status" value="1"/>
</dbReference>
<keyword evidence="3 4" id="KW-0539">Nucleus</keyword>
<dbReference type="GO" id="GO:0050660">
    <property type="term" value="F:flavin adenine dinucleotide binding"/>
    <property type="evidence" value="ECO:0007669"/>
    <property type="project" value="TreeGrafter"/>
</dbReference>
<dbReference type="PRINTS" id="PR00419">
    <property type="entry name" value="ADXRDTASE"/>
</dbReference>
<evidence type="ECO:0000259" key="7">
    <source>
        <dbReference type="PROSITE" id="PS50071"/>
    </source>
</evidence>
<evidence type="ECO:0000256" key="2">
    <source>
        <dbReference type="ARBA" id="ARBA00023155"/>
    </source>
</evidence>
<dbReference type="OrthoDB" id="5046242at2759"/>
<dbReference type="SUPFAM" id="SSF54373">
    <property type="entry name" value="FAD-linked reductases, C-terminal domain"/>
    <property type="match status" value="1"/>
</dbReference>
<dbReference type="InterPro" id="IPR036188">
    <property type="entry name" value="FAD/NAD-bd_sf"/>
</dbReference>
<evidence type="ECO:0000313" key="9">
    <source>
        <dbReference type="Proteomes" id="UP000799436"/>
    </source>
</evidence>
<feature type="region of interest" description="Disordered" evidence="6">
    <location>
        <begin position="392"/>
        <end position="511"/>
    </location>
</feature>
<dbReference type="GO" id="GO:0016491">
    <property type="term" value="F:oxidoreductase activity"/>
    <property type="evidence" value="ECO:0007669"/>
    <property type="project" value="InterPro"/>
</dbReference>
<keyword evidence="2 4" id="KW-0371">Homeobox</keyword>
<protein>
    <submittedName>
        <fullName evidence="8">FAD/NAD(P)-binding domain-containing protein</fullName>
    </submittedName>
</protein>
<dbReference type="GO" id="GO:0005634">
    <property type="term" value="C:nucleus"/>
    <property type="evidence" value="ECO:0007669"/>
    <property type="project" value="UniProtKB-SubCell"/>
</dbReference>
<keyword evidence="9" id="KW-1185">Reference proteome</keyword>
<accession>A0A6G1LMK1</accession>
<reference evidence="8" key="1">
    <citation type="journal article" date="2020" name="Stud. Mycol.">
        <title>101 Dothideomycetes genomes: a test case for predicting lifestyles and emergence of pathogens.</title>
        <authorList>
            <person name="Haridas S."/>
            <person name="Albert R."/>
            <person name="Binder M."/>
            <person name="Bloem J."/>
            <person name="Labutti K."/>
            <person name="Salamov A."/>
            <person name="Andreopoulos B."/>
            <person name="Baker S."/>
            <person name="Barry K."/>
            <person name="Bills G."/>
            <person name="Bluhm B."/>
            <person name="Cannon C."/>
            <person name="Castanera R."/>
            <person name="Culley D."/>
            <person name="Daum C."/>
            <person name="Ezra D."/>
            <person name="Gonzalez J."/>
            <person name="Henrissat B."/>
            <person name="Kuo A."/>
            <person name="Liang C."/>
            <person name="Lipzen A."/>
            <person name="Lutzoni F."/>
            <person name="Magnuson J."/>
            <person name="Mondo S."/>
            <person name="Nolan M."/>
            <person name="Ohm R."/>
            <person name="Pangilinan J."/>
            <person name="Park H.-J."/>
            <person name="Ramirez L."/>
            <person name="Alfaro M."/>
            <person name="Sun H."/>
            <person name="Tritt A."/>
            <person name="Yoshinaga Y."/>
            <person name="Zwiers L.-H."/>
            <person name="Turgeon B."/>
            <person name="Goodwin S."/>
            <person name="Spatafora J."/>
            <person name="Crous P."/>
            <person name="Grigoriev I."/>
        </authorList>
    </citation>
    <scope>NUCLEOTIDE SEQUENCE</scope>
    <source>
        <strain evidence="8">CBS 116005</strain>
    </source>
</reference>
<name>A0A6G1LMK1_9PEZI</name>
<comment type="subcellular location">
    <subcellularLocation>
        <location evidence="4 5">Nucleus</location>
    </subcellularLocation>
</comment>
<dbReference type="GO" id="GO:0003682">
    <property type="term" value="F:chromatin binding"/>
    <property type="evidence" value="ECO:0007669"/>
    <property type="project" value="TreeGrafter"/>
</dbReference>
<dbReference type="Pfam" id="PF00046">
    <property type="entry name" value="Homeodomain"/>
    <property type="match status" value="1"/>
</dbReference>
<feature type="compositionally biased region" description="Polar residues" evidence="6">
    <location>
        <begin position="126"/>
        <end position="139"/>
    </location>
</feature>
<dbReference type="EMBL" id="ML995808">
    <property type="protein sequence ID" value="KAF2774127.1"/>
    <property type="molecule type" value="Genomic_DNA"/>
</dbReference>
<dbReference type="Gene3D" id="3.50.50.60">
    <property type="entry name" value="FAD/NAD(P)-binding domain"/>
    <property type="match status" value="2"/>
</dbReference>
<dbReference type="GO" id="GO:0003677">
    <property type="term" value="F:DNA binding"/>
    <property type="evidence" value="ECO:0007669"/>
    <property type="project" value="UniProtKB-UniRule"/>
</dbReference>
<dbReference type="InterPro" id="IPR001356">
    <property type="entry name" value="HD"/>
</dbReference>
<sequence length="1091" mass="119109">MATSPVHPHSGESPESQHSFAFLNHSSSTLPNNLPPDVDDKPLARQKRKRTSPEDQAILEAAYKRDPKPDKAARLELVQQVQLGEKEVQIWFQNKRQSSRRRSRPLLPHEVAQYQMARMGNTATQFATSDVTQPAQSPRSSDEGQELDEDEENDQSSLSVAPSSALATSTPVHAAVQPDVTAALPGPLTASPPYASVGLHGAHSTGQPTIPQSSAPLISTETIGSIGYLANRRNAPGIVTNQNQAHESAQLAVQPSTARRLKKTSSFVRLSMSSDGNASVVTKDGESPSPPRAPPVINLPDIRNNQGVDSGEPAYAAPTTFTERAGLQRTASGRSRDSRAWEFWCDKDARTELEEKAERDSNGDAANAIGLLRSASGRSILGSLPIKRNSLLSRAPSEIKRQKTHGQKRQPLQRSQTSFGRLQGKASGNIQKAPKLKHAGSAESAYILGNDSDKENWSPDSDRPLSSHPGNHSSFSRPVERHAADDKSSTGAVRTAAGDRASGRETMDPEKDAELSAFMRRGGKRASKFNHVYRGSEGMSRIQKELRQDQSSTVPSESARDMRRVATAKARQVNVGIVGAGFAGLRCADVLLHHGFKVTIFEARNRLGGRVAQSSHLGHTVDLGPNWIHGDADNPIAKIAEETNIQLHGMEEDEFVILPDGTPLEAAEADQYARALWDGGLIAEAFKYSSEHHDSIDSSRSVCDFFREQVEKLFVNEPDDVARRKRRTLLLICQMWGSYVGSPVTKQSLKFFWLEECIEGENPFVAGTYSRILDAVKRPAEVGATIRLRSIVTGIESDDGIEDESRKPCIFIGDGSTHAFDEVIVTTPLGWLKRNKHAFQPRLPSRLSEAIDSIGYGTLDKVYITFPSAFWDTARDRATPQNGCIVSGLDPGHKTPNVTATTMPVHQPGSKIAGTHHPCFTHWLAPDYAPDTNSHRWDQQGMNLACLPEPCAHPTLLFYTYGDCSLHIANLVASATSDADRDAKILSFFEPYISRLPNYDPGNPACKPKALLATAWANDEFAGYGSYSNFQVGLERGDEDIEVMRHGMPEKGVWLAGEHTAPFVALGTSTGAWWSGEAVAERIVKAYRNEA</sequence>
<dbReference type="Gene3D" id="1.10.10.60">
    <property type="entry name" value="Homeodomain-like"/>
    <property type="match status" value="1"/>
</dbReference>
<feature type="compositionally biased region" description="Low complexity" evidence="6">
    <location>
        <begin position="156"/>
        <end position="171"/>
    </location>
</feature>
<feature type="compositionally biased region" description="Polar residues" evidence="6">
    <location>
        <begin position="410"/>
        <end position="430"/>
    </location>
</feature>
<dbReference type="InterPro" id="IPR050281">
    <property type="entry name" value="Flavin_monoamine_oxidase"/>
</dbReference>
<dbReference type="SUPFAM" id="SSF51905">
    <property type="entry name" value="FAD/NAD(P)-binding domain"/>
    <property type="match status" value="1"/>
</dbReference>
<proteinExistence type="predicted"/>
<feature type="region of interest" description="Disordered" evidence="6">
    <location>
        <begin position="126"/>
        <end position="171"/>
    </location>
</feature>
<dbReference type="SUPFAM" id="SSF46689">
    <property type="entry name" value="Homeodomain-like"/>
    <property type="match status" value="1"/>
</dbReference>
<feature type="compositionally biased region" description="Basic and acidic residues" evidence="6">
    <location>
        <begin position="451"/>
        <end position="465"/>
    </location>
</feature>
<keyword evidence="1 4" id="KW-0238">DNA-binding</keyword>
<gene>
    <name evidence="8" type="ORF">EJ03DRAFT_370251</name>
</gene>
<feature type="compositionally biased region" description="Basic and acidic residues" evidence="6">
    <location>
        <begin position="501"/>
        <end position="511"/>
    </location>
</feature>
<dbReference type="PROSITE" id="PS50071">
    <property type="entry name" value="HOMEOBOX_2"/>
    <property type="match status" value="1"/>
</dbReference>
<dbReference type="Gene3D" id="3.90.660.10">
    <property type="match status" value="2"/>
</dbReference>
<evidence type="ECO:0000256" key="3">
    <source>
        <dbReference type="ARBA" id="ARBA00023242"/>
    </source>
</evidence>
<dbReference type="PANTHER" id="PTHR10742">
    <property type="entry name" value="FLAVIN MONOAMINE OXIDASE"/>
    <property type="match status" value="1"/>
</dbReference>
<evidence type="ECO:0000256" key="6">
    <source>
        <dbReference type="SAM" id="MobiDB-lite"/>
    </source>
</evidence>
<dbReference type="CDD" id="cd00086">
    <property type="entry name" value="homeodomain"/>
    <property type="match status" value="1"/>
</dbReference>
<evidence type="ECO:0000256" key="4">
    <source>
        <dbReference type="PROSITE-ProRule" id="PRU00108"/>
    </source>
</evidence>
<feature type="region of interest" description="Disordered" evidence="6">
    <location>
        <begin position="273"/>
        <end position="301"/>
    </location>
</feature>
<feature type="domain" description="Homeobox" evidence="7">
    <location>
        <begin position="42"/>
        <end position="102"/>
    </location>
</feature>
<dbReference type="GO" id="GO:0000981">
    <property type="term" value="F:DNA-binding transcription factor activity, RNA polymerase II-specific"/>
    <property type="evidence" value="ECO:0007669"/>
    <property type="project" value="InterPro"/>
</dbReference>
<dbReference type="Proteomes" id="UP000799436">
    <property type="component" value="Unassembled WGS sequence"/>
</dbReference>
<evidence type="ECO:0000313" key="8">
    <source>
        <dbReference type="EMBL" id="KAF2774127.1"/>
    </source>
</evidence>
<dbReference type="PROSITE" id="PS00027">
    <property type="entry name" value="HOMEOBOX_1"/>
    <property type="match status" value="1"/>
</dbReference>
<dbReference type="GO" id="GO:0006338">
    <property type="term" value="P:chromatin remodeling"/>
    <property type="evidence" value="ECO:0007669"/>
    <property type="project" value="TreeGrafter"/>
</dbReference>
<feature type="compositionally biased region" description="Basic and acidic residues" evidence="6">
    <location>
        <begin position="478"/>
        <end position="488"/>
    </location>
</feature>
<dbReference type="InterPro" id="IPR009057">
    <property type="entry name" value="Homeodomain-like_sf"/>
</dbReference>
<feature type="region of interest" description="Disordered" evidence="6">
    <location>
        <begin position="1"/>
        <end position="71"/>
    </location>
</feature>
<evidence type="ECO:0000256" key="1">
    <source>
        <dbReference type="ARBA" id="ARBA00023125"/>
    </source>
</evidence>
<feature type="compositionally biased region" description="Polar residues" evidence="6">
    <location>
        <begin position="13"/>
        <end position="32"/>
    </location>
</feature>
<dbReference type="Pfam" id="PF01593">
    <property type="entry name" value="Amino_oxidase"/>
    <property type="match status" value="1"/>
</dbReference>
<dbReference type="SMART" id="SM00389">
    <property type="entry name" value="HOX"/>
    <property type="match status" value="1"/>
</dbReference>
<dbReference type="InterPro" id="IPR002937">
    <property type="entry name" value="Amino_oxidase"/>
</dbReference>
<feature type="DNA-binding region" description="Homeobox" evidence="4">
    <location>
        <begin position="44"/>
        <end position="103"/>
    </location>
</feature>
<dbReference type="AlphaFoldDB" id="A0A6G1LMK1"/>
<feature type="compositionally biased region" description="Acidic residues" evidence="6">
    <location>
        <begin position="143"/>
        <end position="154"/>
    </location>
</feature>